<dbReference type="Proteomes" id="UP000070260">
    <property type="component" value="Chromosome"/>
</dbReference>
<accession>A0A127EGX3</accession>
<gene>
    <name evidence="1" type="ORF">JFP838_05280</name>
</gene>
<name>A0A127EGX3_CLOPF</name>
<proteinExistence type="predicted"/>
<dbReference type="PATRIC" id="fig|1502.177.peg.1056"/>
<sequence>MKELFRNLKLSLYSKKGYKIWGYSIFFILLILFIIFNNKVNIEVLNKLVSSDMFNISGVLAGFIFTGLGMIITSNSKMITELKETGNLCVIKNYYGGTIFCFILTILLYLFKTIFSTFVSNTFFIKIYLFITIETFILALIFFTISLKILSAIIND</sequence>
<protein>
    <submittedName>
        <fullName evidence="1">Uncharacterized protein</fullName>
    </submittedName>
</protein>
<dbReference type="RefSeq" id="WP_061427042.1">
    <property type="nucleotide sequence ID" value="NZ_CATNWW010000003.1"/>
</dbReference>
<evidence type="ECO:0000313" key="2">
    <source>
        <dbReference type="Proteomes" id="UP000070260"/>
    </source>
</evidence>
<organism evidence="1 2">
    <name type="scientific">Clostridium perfringens</name>
    <dbReference type="NCBI Taxonomy" id="1502"/>
    <lineage>
        <taxon>Bacteria</taxon>
        <taxon>Bacillati</taxon>
        <taxon>Bacillota</taxon>
        <taxon>Clostridia</taxon>
        <taxon>Eubacteriales</taxon>
        <taxon>Clostridiaceae</taxon>
        <taxon>Clostridium</taxon>
    </lineage>
</organism>
<dbReference type="AlphaFoldDB" id="A0A127EGX3"/>
<dbReference type="EMBL" id="CP010994">
    <property type="protein sequence ID" value="AMN35188.1"/>
    <property type="molecule type" value="Genomic_DNA"/>
</dbReference>
<reference evidence="1 2" key="1">
    <citation type="journal article" date="2016" name="PLoS ONE">
        <title>Plasmid Characterization and Chromosome Analysis of Two netF+ Clostridium perfringens Isolates Associated with Foal and Canine Necrotizing Enteritis.</title>
        <authorList>
            <person name="Mehdizadeh Gohari I."/>
            <person name="Kropinski A.M."/>
            <person name="Weese S.J."/>
            <person name="Parreira V.R."/>
            <person name="Whitehead A.E."/>
            <person name="Boerlin P."/>
            <person name="Prescott J.F."/>
        </authorList>
    </citation>
    <scope>NUCLEOTIDE SEQUENCE [LARGE SCALE GENOMIC DNA]</scope>
    <source>
        <strain evidence="1 2">JP838</strain>
    </source>
</reference>
<evidence type="ECO:0000313" key="1">
    <source>
        <dbReference type="EMBL" id="AMN35188.1"/>
    </source>
</evidence>